<dbReference type="PANTHER" id="PTHR11324:SF16">
    <property type="entry name" value="PDZ DOMAIN-CONTAINING PROTEIN 2"/>
    <property type="match status" value="1"/>
</dbReference>
<feature type="compositionally biased region" description="Pro residues" evidence="1">
    <location>
        <begin position="182"/>
        <end position="191"/>
    </location>
</feature>
<dbReference type="EnsemblMetazoa" id="AAEL022459-RB">
    <property type="protein sequence ID" value="AAEL022459-PB"/>
    <property type="gene ID" value="AAEL022459"/>
</dbReference>
<dbReference type="PANTHER" id="PTHR11324">
    <property type="entry name" value="IL16-RELATED"/>
    <property type="match status" value="1"/>
</dbReference>
<evidence type="ECO:0000313" key="3">
    <source>
        <dbReference type="EnsemblMetazoa" id="AAEL022459-PC"/>
    </source>
</evidence>
<dbReference type="Proteomes" id="UP000008820">
    <property type="component" value="Chromosome 3"/>
</dbReference>
<protein>
    <recommendedName>
        <fullName evidence="2">PDZ domain-containing protein</fullName>
    </recommendedName>
</protein>
<dbReference type="AlphaFoldDB" id="A0A6I8TPJ8"/>
<dbReference type="InterPro" id="IPR036034">
    <property type="entry name" value="PDZ_sf"/>
</dbReference>
<name>A0A6I8TPJ8_AEDAE</name>
<dbReference type="InParanoid" id="A0A6I8TPJ8"/>
<feature type="domain" description="PDZ" evidence="2">
    <location>
        <begin position="71"/>
        <end position="163"/>
    </location>
</feature>
<dbReference type="EnsemblMetazoa" id="AAEL022459-RA">
    <property type="protein sequence ID" value="AAEL022459-PA"/>
    <property type="gene ID" value="AAEL022459"/>
</dbReference>
<evidence type="ECO:0000313" key="4">
    <source>
        <dbReference type="Proteomes" id="UP000008820"/>
    </source>
</evidence>
<proteinExistence type="predicted"/>
<evidence type="ECO:0000256" key="1">
    <source>
        <dbReference type="SAM" id="MobiDB-lite"/>
    </source>
</evidence>
<organism evidence="3 4">
    <name type="scientific">Aedes aegypti</name>
    <name type="common">Yellowfever mosquito</name>
    <name type="synonym">Culex aegypti</name>
    <dbReference type="NCBI Taxonomy" id="7159"/>
    <lineage>
        <taxon>Eukaryota</taxon>
        <taxon>Metazoa</taxon>
        <taxon>Ecdysozoa</taxon>
        <taxon>Arthropoda</taxon>
        <taxon>Hexapoda</taxon>
        <taxon>Insecta</taxon>
        <taxon>Pterygota</taxon>
        <taxon>Neoptera</taxon>
        <taxon>Endopterygota</taxon>
        <taxon>Diptera</taxon>
        <taxon>Nematocera</taxon>
        <taxon>Culicoidea</taxon>
        <taxon>Culicidae</taxon>
        <taxon>Culicinae</taxon>
        <taxon>Aedini</taxon>
        <taxon>Aedes</taxon>
        <taxon>Stegomyia</taxon>
    </lineage>
</organism>
<reference evidence="3 4" key="1">
    <citation type="submission" date="2017-06" db="EMBL/GenBank/DDBJ databases">
        <title>Aedes aegypti genome working group (AGWG) sequencing and assembly.</title>
        <authorList>
            <consortium name="Aedes aegypti Genome Working Group (AGWG)"/>
            <person name="Matthews B.J."/>
        </authorList>
    </citation>
    <scope>NUCLEOTIDE SEQUENCE [LARGE SCALE GENOMIC DNA]</scope>
    <source>
        <strain evidence="3 4">LVP_AGWG</strain>
    </source>
</reference>
<feature type="region of interest" description="Disordered" evidence="1">
    <location>
        <begin position="532"/>
        <end position="605"/>
    </location>
</feature>
<dbReference type="SMART" id="SM00228">
    <property type="entry name" value="PDZ"/>
    <property type="match status" value="1"/>
</dbReference>
<dbReference type="Pfam" id="PF00595">
    <property type="entry name" value="PDZ"/>
    <property type="match status" value="1"/>
</dbReference>
<accession>A0A6I8TPJ8</accession>
<dbReference type="Gene3D" id="2.30.42.10">
    <property type="match status" value="1"/>
</dbReference>
<dbReference type="SUPFAM" id="SSF50156">
    <property type="entry name" value="PDZ domain-like"/>
    <property type="match status" value="1"/>
</dbReference>
<dbReference type="CDD" id="cd00136">
    <property type="entry name" value="PDZ_canonical"/>
    <property type="match status" value="1"/>
</dbReference>
<dbReference type="EnsemblMetazoa" id="AAEL022459-RC">
    <property type="protein sequence ID" value="AAEL022459-PC"/>
    <property type="gene ID" value="AAEL022459"/>
</dbReference>
<feature type="region of interest" description="Disordered" evidence="1">
    <location>
        <begin position="169"/>
        <end position="208"/>
    </location>
</feature>
<evidence type="ECO:0000259" key="2">
    <source>
        <dbReference type="PROSITE" id="PS50106"/>
    </source>
</evidence>
<gene>
    <name evidence="3" type="primary">110677878</name>
</gene>
<sequence length="990" mass="108534">MEKYVTVVSVDDQLQQPPTDVNGSKEVLNGGVEAVINAVSNGSDSAVDSQFVTVLSINHGDALEGATEPELVLVYRLPGERLGFGLKFQGGTKNNEKIQRLFIQSCAENSPASRVQASWGFLREGDEILEIDGVTVTQMTRIECVKCLKESNLAIKLLVRNGEGKVQNFFDENGDVPEKKSVPPPPPPVPPRKLNKRKVAEQHPVEPPAKQVVEIVHPPDAEVYSNLFSDDISDLISESDDTASTISTVIDKNSICSSLSSEDYTISSTPSSLELAKALKPFTLLEKEFNLEDKLESNLFTFQPSAVNIVQVEVGPPSLTNEYENVSIAKVDENKNYENVVIQASDHHPQNYENVTIQEVIDVQPYENVVISTPDNHPDSTVYENVDLKAPPRPAPRQGAVIEPKRRAAPLPTEIIPPPRQKSPKFPPQLPHEFNTIQSWLQEATEVIHECALAPHAESPKDDKRTGSNESLPRLIDFHPKVSSPFKPVSISPQPTTMVMVEDTVRSNDDDLEPEHPQVVVKKCIKISASNDGQGQVESYIESSSSSDDDEEKSYEPHAYRQQHQQQYHEEEEDEEEERRSCDGSGAFDIYSDEDGEKLGPPEIVAGGPSEAYFNFHWSTTLLPPIGEVEEEFSSLENQQSGPIVIIDTAEETLFNDSNNNQHREPKAKLNGHHEYVPELEDDEPFPSAMFVDSQEQQDIIPPKSVVIQNPSPISSSTLVENDTELDTTGANGDAISSTVENETAVVVVESNAEADKNQVQVDGDDTSTVEHSPKADNESIVLEANSSQGVTDQCVSDTMDIDSVTASNEIISETSLVTANMDLKPDVTELGQFTCDTMAEDVTDDDVDLLAVVGDSVESDFEELVKAQIEQFDDDNSEQIQQIHERIIVGIEGSNSIGEEGGAELGEESVMPVEQVASEKNGEDLDIGEESVEIREEILAEDVPDGVAETTEIVNADQQQVDNNQGECLVSNNCYGALISCCCTLLPVQ</sequence>
<keyword evidence="4" id="KW-1185">Reference proteome</keyword>
<dbReference type="InterPro" id="IPR001478">
    <property type="entry name" value="PDZ"/>
</dbReference>
<reference evidence="3" key="2">
    <citation type="submission" date="2020-05" db="UniProtKB">
        <authorList>
            <consortium name="EnsemblMetazoa"/>
        </authorList>
    </citation>
    <scope>IDENTIFICATION</scope>
    <source>
        <strain evidence="3">LVP_AGWG</strain>
    </source>
</reference>
<dbReference type="PROSITE" id="PS50106">
    <property type="entry name" value="PDZ"/>
    <property type="match status" value="1"/>
</dbReference>
<dbReference type="OrthoDB" id="42382at2759"/>